<dbReference type="eggNOG" id="ENOG502QQUS">
    <property type="taxonomic scope" value="Eukaryota"/>
</dbReference>
<name>D8U9P7_VOLCA</name>
<dbReference type="InParanoid" id="D8U9P7"/>
<keyword evidence="3" id="KW-1185">Reference proteome</keyword>
<dbReference type="KEGG" id="vcn:VOLCADRAFT_83195"/>
<evidence type="ECO:0000313" key="2">
    <source>
        <dbReference type="EMBL" id="EFJ43448.1"/>
    </source>
</evidence>
<dbReference type="Gene3D" id="3.40.390.80">
    <property type="entry name" value="Peptidase M60, enhancin-like domain 2"/>
    <property type="match status" value="1"/>
</dbReference>
<dbReference type="RefSeq" id="XP_002955377.1">
    <property type="nucleotide sequence ID" value="XM_002955331.1"/>
</dbReference>
<dbReference type="OrthoDB" id="530844at2759"/>
<dbReference type="GeneID" id="9616635"/>
<dbReference type="SMART" id="SM01276">
    <property type="entry name" value="M60-like"/>
    <property type="match status" value="1"/>
</dbReference>
<dbReference type="GO" id="GO:0005886">
    <property type="term" value="C:plasma membrane"/>
    <property type="evidence" value="ECO:0007669"/>
    <property type="project" value="TreeGrafter"/>
</dbReference>
<feature type="domain" description="Peptidase M60" evidence="1">
    <location>
        <begin position="91"/>
        <end position="381"/>
    </location>
</feature>
<evidence type="ECO:0000259" key="1">
    <source>
        <dbReference type="PROSITE" id="PS51723"/>
    </source>
</evidence>
<dbReference type="Gene3D" id="1.10.390.30">
    <property type="entry name" value="Peptidase M60, enhancin-like domain 3"/>
    <property type="match status" value="1"/>
</dbReference>
<dbReference type="InterPro" id="IPR031161">
    <property type="entry name" value="Peptidase_M60_dom"/>
</dbReference>
<dbReference type="InterPro" id="IPR035423">
    <property type="entry name" value="M60-like_N"/>
</dbReference>
<dbReference type="PANTHER" id="PTHR15730:SF5">
    <property type="entry name" value="SI:CH211-210B2.2-RELATED"/>
    <property type="match status" value="1"/>
</dbReference>
<accession>D8U9P7</accession>
<dbReference type="PROSITE" id="PS51723">
    <property type="entry name" value="PEPTIDASE_M60"/>
    <property type="match status" value="1"/>
</dbReference>
<sequence>MLDSITGRSVAIGPNNPLNVTAANSSTVMAVMMEVMAIKRGDIFNLTASPSAPLYPGSVSANATRVTVTLTVNASYNPPPYRLMYGGYPGRLWRSTGLYAAPGEIINITLGTAAAVGKGLQVQIGAHTDDLTSQPMWYRMPYTYTRVTLKANITSAGNPLGGQVFILVSPGTNLGAVQVTISGAVRAPWFRLGIDTPATWVSTVRDYPAPWAELDSGKIILMLPSKAIRNMSDPTAVLEHWNQVLDNMADLGSMSRQRARAERFLVDAQIGGGWMHSGYPIMAYDVTSVYNVGHMHTEGAWGPFHELGHNHQWSEMQFSGTTESFVNLFTVYALVRWLGVLSADGRAANRAAYFANGAQWAADWSVWVALDTYLQLKEGFGWDLYKNLYKVYQNFTYPLPQPGHPVTRGPMRVCEVTAQLPRGVDLVPFYRAWGFPVTNRTANLTAGLPEWRDSPMRWVI</sequence>
<dbReference type="Pfam" id="PF13402">
    <property type="entry name" value="Peptidase_M60"/>
    <property type="match status" value="1"/>
</dbReference>
<protein>
    <recommendedName>
        <fullName evidence="1">Peptidase M60 domain-containing protein</fullName>
    </recommendedName>
</protein>
<dbReference type="EMBL" id="GL378372">
    <property type="protein sequence ID" value="EFJ43448.1"/>
    <property type="molecule type" value="Genomic_DNA"/>
</dbReference>
<dbReference type="PANTHER" id="PTHR15730">
    <property type="entry name" value="EXPERIMENTAL AUTOIMMUNE PROSTATITIS ANTIGEN 2-RELATED"/>
    <property type="match status" value="1"/>
</dbReference>
<organism evidence="3">
    <name type="scientific">Volvox carteri f. nagariensis</name>
    <dbReference type="NCBI Taxonomy" id="3068"/>
    <lineage>
        <taxon>Eukaryota</taxon>
        <taxon>Viridiplantae</taxon>
        <taxon>Chlorophyta</taxon>
        <taxon>core chlorophytes</taxon>
        <taxon>Chlorophyceae</taxon>
        <taxon>CS clade</taxon>
        <taxon>Chlamydomonadales</taxon>
        <taxon>Volvocaceae</taxon>
        <taxon>Volvox</taxon>
    </lineage>
</organism>
<dbReference type="AlphaFoldDB" id="D8U9P7"/>
<dbReference type="InterPro" id="IPR042279">
    <property type="entry name" value="Pep_M60_3"/>
</dbReference>
<dbReference type="GO" id="GO:0044325">
    <property type="term" value="F:transmembrane transporter binding"/>
    <property type="evidence" value="ECO:0007669"/>
    <property type="project" value="TreeGrafter"/>
</dbReference>
<proteinExistence type="predicted"/>
<dbReference type="Pfam" id="PF17291">
    <property type="entry name" value="M60-like_N"/>
    <property type="match status" value="1"/>
</dbReference>
<dbReference type="Gene3D" id="2.60.120.1250">
    <property type="entry name" value="Peptidase M60, enhancin-like domain 1"/>
    <property type="match status" value="1"/>
</dbReference>
<dbReference type="GO" id="GO:0090314">
    <property type="term" value="P:positive regulation of protein targeting to membrane"/>
    <property type="evidence" value="ECO:0007669"/>
    <property type="project" value="TreeGrafter"/>
</dbReference>
<reference evidence="2 3" key="1">
    <citation type="journal article" date="2010" name="Science">
        <title>Genomic analysis of organismal complexity in the multicellular green alga Volvox carteri.</title>
        <authorList>
            <person name="Prochnik S.E."/>
            <person name="Umen J."/>
            <person name="Nedelcu A.M."/>
            <person name="Hallmann A."/>
            <person name="Miller S.M."/>
            <person name="Nishii I."/>
            <person name="Ferris P."/>
            <person name="Kuo A."/>
            <person name="Mitros T."/>
            <person name="Fritz-Laylin L.K."/>
            <person name="Hellsten U."/>
            <person name="Chapman J."/>
            <person name="Simakov O."/>
            <person name="Rensing S.A."/>
            <person name="Terry A."/>
            <person name="Pangilinan J."/>
            <person name="Kapitonov V."/>
            <person name="Jurka J."/>
            <person name="Salamov A."/>
            <person name="Shapiro H."/>
            <person name="Schmutz J."/>
            <person name="Grimwood J."/>
            <person name="Lindquist E."/>
            <person name="Lucas S."/>
            <person name="Grigoriev I.V."/>
            <person name="Schmitt R."/>
            <person name="Kirk D."/>
            <person name="Rokhsar D.S."/>
        </authorList>
    </citation>
    <scope>NUCLEOTIDE SEQUENCE [LARGE SCALE GENOMIC DNA]</scope>
    <source>
        <strain evidence="3">f. Nagariensis / Eve</strain>
    </source>
</reference>
<evidence type="ECO:0000313" key="3">
    <source>
        <dbReference type="Proteomes" id="UP000001058"/>
    </source>
</evidence>
<gene>
    <name evidence="2" type="ORF">VOLCADRAFT_83195</name>
</gene>
<dbReference type="Proteomes" id="UP000001058">
    <property type="component" value="Unassembled WGS sequence"/>
</dbReference>
<dbReference type="InterPro" id="IPR051244">
    <property type="entry name" value="TCAF"/>
</dbReference>